<reference evidence="10" key="1">
    <citation type="submission" date="2022-05" db="EMBL/GenBank/DDBJ databases">
        <authorList>
            <person name="Okamura Y."/>
        </authorList>
    </citation>
    <scope>NUCLEOTIDE SEQUENCE</scope>
</reference>
<dbReference type="GO" id="GO:0046872">
    <property type="term" value="F:metal ion binding"/>
    <property type="evidence" value="ECO:0007669"/>
    <property type="project" value="UniProtKB-KW"/>
</dbReference>
<dbReference type="EMBL" id="CALOZG010000035">
    <property type="protein sequence ID" value="CAH4033856.1"/>
    <property type="molecule type" value="Genomic_DNA"/>
</dbReference>
<dbReference type="EC" id="3.4.24.-" evidence="7"/>
<proteinExistence type="predicted"/>
<feature type="compositionally biased region" description="Polar residues" evidence="8">
    <location>
        <begin position="268"/>
        <end position="280"/>
    </location>
</feature>
<feature type="region of interest" description="Disordered" evidence="8">
    <location>
        <begin position="268"/>
        <end position="331"/>
    </location>
</feature>
<evidence type="ECO:0000256" key="1">
    <source>
        <dbReference type="ARBA" id="ARBA00022670"/>
    </source>
</evidence>
<dbReference type="GO" id="GO:0004222">
    <property type="term" value="F:metalloendopeptidase activity"/>
    <property type="evidence" value="ECO:0007669"/>
    <property type="project" value="UniProtKB-UniRule"/>
</dbReference>
<keyword evidence="11" id="KW-1185">Reference proteome</keyword>
<dbReference type="InterPro" id="IPR001506">
    <property type="entry name" value="Peptidase_M12A"/>
</dbReference>
<evidence type="ECO:0000256" key="2">
    <source>
        <dbReference type="ARBA" id="ARBA00022723"/>
    </source>
</evidence>
<dbReference type="Gene3D" id="3.40.390.10">
    <property type="entry name" value="Collagenase (Catalytic Domain)"/>
    <property type="match status" value="1"/>
</dbReference>
<feature type="domain" description="Peptidase M12A" evidence="9">
    <location>
        <begin position="1"/>
        <end position="211"/>
    </location>
</feature>
<sequence length="331" mass="37679">MDAVQSASCVQFKSVMTKPLNVTWLHITNPQKKRECVHKTFQLDRQEITVVLGYDCLKESDILHALLHAIGLKDEVTHPYRDRYMRVLWNNIKPGKIQTQTSDKVEGFNPFTLDTAISHAVDEIIFNEFYIHSLLLAEEYRHLYQIQGLHSSKVLTEYDPTSVMHFHDRAFSSNGQATIVPLISGLMIAPSDHLSQLDTMKLRLMFEHECNKRKVSEVIDSCKNVFHDKLTGSVNVMANILENGDDNNSPIKEGTNEKSVDNIYQVHINSSENDGQSNETEISDDYSEKSDSDIASSINDGVTHTKKEISVEDSINNYEENKNEGYESIRK</sequence>
<evidence type="ECO:0000256" key="6">
    <source>
        <dbReference type="PROSITE-ProRule" id="PRU01211"/>
    </source>
</evidence>
<dbReference type="PANTHER" id="PTHR10127">
    <property type="entry name" value="DISCOIDIN, CUB, EGF, LAMININ , AND ZINC METALLOPROTEASE DOMAIN CONTAINING"/>
    <property type="match status" value="1"/>
</dbReference>
<dbReference type="GO" id="GO:0006508">
    <property type="term" value="P:proteolysis"/>
    <property type="evidence" value="ECO:0007669"/>
    <property type="project" value="UniProtKB-KW"/>
</dbReference>
<keyword evidence="1 7" id="KW-0645">Protease</keyword>
<evidence type="ECO:0000259" key="9">
    <source>
        <dbReference type="PROSITE" id="PS51864"/>
    </source>
</evidence>
<protein>
    <recommendedName>
        <fullName evidence="7">Metalloendopeptidase</fullName>
        <ecNumber evidence="7">3.4.24.-</ecNumber>
    </recommendedName>
</protein>
<feature type="compositionally biased region" description="Polar residues" evidence="8">
    <location>
        <begin position="293"/>
        <end position="302"/>
    </location>
</feature>
<gene>
    <name evidence="10" type="ORF">PIBRA_LOCUS10090</name>
</gene>
<feature type="compositionally biased region" description="Basic and acidic residues" evidence="8">
    <location>
        <begin position="319"/>
        <end position="331"/>
    </location>
</feature>
<comment type="cofactor">
    <cofactor evidence="7">
        <name>Zn(2+)</name>
        <dbReference type="ChEBI" id="CHEBI:29105"/>
    </cofactor>
    <text evidence="7">Binds 1 zinc ion per subunit.</text>
</comment>
<keyword evidence="5 7" id="KW-0482">Metalloprotease</keyword>
<evidence type="ECO:0000313" key="10">
    <source>
        <dbReference type="EMBL" id="CAH4033856.1"/>
    </source>
</evidence>
<accession>A0A9P0TRS6</accession>
<organism evidence="10 11">
    <name type="scientific">Pieris brassicae</name>
    <name type="common">White butterfly</name>
    <name type="synonym">Large white butterfly</name>
    <dbReference type="NCBI Taxonomy" id="7116"/>
    <lineage>
        <taxon>Eukaryota</taxon>
        <taxon>Metazoa</taxon>
        <taxon>Ecdysozoa</taxon>
        <taxon>Arthropoda</taxon>
        <taxon>Hexapoda</taxon>
        <taxon>Insecta</taxon>
        <taxon>Pterygota</taxon>
        <taxon>Neoptera</taxon>
        <taxon>Endopterygota</taxon>
        <taxon>Lepidoptera</taxon>
        <taxon>Glossata</taxon>
        <taxon>Ditrysia</taxon>
        <taxon>Papilionoidea</taxon>
        <taxon>Pieridae</taxon>
        <taxon>Pierinae</taxon>
        <taxon>Pieris</taxon>
    </lineage>
</organism>
<dbReference type="PANTHER" id="PTHR10127:SF780">
    <property type="entry name" value="METALLOENDOPEPTIDASE"/>
    <property type="match status" value="1"/>
</dbReference>
<evidence type="ECO:0000256" key="4">
    <source>
        <dbReference type="ARBA" id="ARBA00022833"/>
    </source>
</evidence>
<evidence type="ECO:0000313" key="11">
    <source>
        <dbReference type="Proteomes" id="UP001152562"/>
    </source>
</evidence>
<dbReference type="AlphaFoldDB" id="A0A9P0TRS6"/>
<keyword evidence="3 7" id="KW-0378">Hydrolase</keyword>
<keyword evidence="4 7" id="KW-0862">Zinc</keyword>
<comment type="caution">
    <text evidence="10">The sequence shown here is derived from an EMBL/GenBank/DDBJ whole genome shotgun (WGS) entry which is preliminary data.</text>
</comment>
<evidence type="ECO:0000256" key="7">
    <source>
        <dbReference type="RuleBase" id="RU361183"/>
    </source>
</evidence>
<evidence type="ECO:0000256" key="5">
    <source>
        <dbReference type="ARBA" id="ARBA00023049"/>
    </source>
</evidence>
<comment type="caution">
    <text evidence="6">Lacks conserved residue(s) required for the propagation of feature annotation.</text>
</comment>
<evidence type="ECO:0000256" key="8">
    <source>
        <dbReference type="SAM" id="MobiDB-lite"/>
    </source>
</evidence>
<dbReference type="Proteomes" id="UP001152562">
    <property type="component" value="Unassembled WGS sequence"/>
</dbReference>
<name>A0A9P0TRS6_PIEBR</name>
<evidence type="ECO:0000256" key="3">
    <source>
        <dbReference type="ARBA" id="ARBA00022801"/>
    </source>
</evidence>
<dbReference type="PRINTS" id="PR00480">
    <property type="entry name" value="ASTACIN"/>
</dbReference>
<dbReference type="InterPro" id="IPR024079">
    <property type="entry name" value="MetalloPept_cat_dom_sf"/>
</dbReference>
<keyword evidence="2 7" id="KW-0479">Metal-binding</keyword>
<dbReference type="PROSITE" id="PS51864">
    <property type="entry name" value="ASTACIN"/>
    <property type="match status" value="1"/>
</dbReference>
<dbReference type="SUPFAM" id="SSF55486">
    <property type="entry name" value="Metalloproteases ('zincins'), catalytic domain"/>
    <property type="match status" value="1"/>
</dbReference>
<dbReference type="Pfam" id="PF01400">
    <property type="entry name" value="Astacin"/>
    <property type="match status" value="1"/>
</dbReference>